<accession>A0A817A0L2</accession>
<evidence type="ECO:0000313" key="2">
    <source>
        <dbReference type="Proteomes" id="UP000663887"/>
    </source>
</evidence>
<dbReference type="Proteomes" id="UP000663887">
    <property type="component" value="Unassembled WGS sequence"/>
</dbReference>
<dbReference type="EMBL" id="CAJNRG010017593">
    <property type="protein sequence ID" value="CAF2234294.1"/>
    <property type="molecule type" value="Genomic_DNA"/>
</dbReference>
<evidence type="ECO:0000313" key="1">
    <source>
        <dbReference type="EMBL" id="CAF2234294.1"/>
    </source>
</evidence>
<name>A0A817A0L2_9BILA</name>
<dbReference type="AlphaFoldDB" id="A0A817A0L2"/>
<dbReference type="InterPro" id="IPR012340">
    <property type="entry name" value="NA-bd_OB-fold"/>
</dbReference>
<sequence length="360" mass="40771">MATTYNSNSDYITGYISNVSSEHKKNKYFVKFTLISENDETIDGWVFSRFSGILASELGIGLTNSFKNKLASNYGAQWTIKMVILRYKNKKMLFVGASTFRMQSWSKYQSMNLNYHIATTLNNIVSIKDALIKNDFNNIRASIININVPENYTSQEIMKTSTFILIGDETTTSYLMAIDSLADTLEVEKTFDITQVRKKLFNGSFILTTTINTNISLSDTTITPNLDQVTQTMTLNLSDRKQITTTINEVGEIKRLYNCSTCHGDLSQVPNAAALLYCERCHRHILKANVNQHISTTLVLKNDEEKIILSVNDQILHQLLNIIGVTMNTDDTDIVLSLMSFGSLTFEYSELRRELLGIMQ</sequence>
<dbReference type="Gene3D" id="2.40.50.140">
    <property type="entry name" value="Nucleic acid-binding proteins"/>
    <property type="match status" value="1"/>
</dbReference>
<comment type="caution">
    <text evidence="1">The sequence shown here is derived from an EMBL/GenBank/DDBJ whole genome shotgun (WGS) entry which is preliminary data.</text>
</comment>
<organism evidence="1 2">
    <name type="scientific">Rotaria magnacalcarata</name>
    <dbReference type="NCBI Taxonomy" id="392030"/>
    <lineage>
        <taxon>Eukaryota</taxon>
        <taxon>Metazoa</taxon>
        <taxon>Spiralia</taxon>
        <taxon>Gnathifera</taxon>
        <taxon>Rotifera</taxon>
        <taxon>Eurotatoria</taxon>
        <taxon>Bdelloidea</taxon>
        <taxon>Philodinida</taxon>
        <taxon>Philodinidae</taxon>
        <taxon>Rotaria</taxon>
    </lineage>
</organism>
<gene>
    <name evidence="1" type="ORF">XDN619_LOCUS34496</name>
</gene>
<reference evidence="1" key="1">
    <citation type="submission" date="2021-02" db="EMBL/GenBank/DDBJ databases">
        <authorList>
            <person name="Nowell W R."/>
        </authorList>
    </citation>
    <scope>NUCLEOTIDE SEQUENCE</scope>
</reference>
<proteinExistence type="predicted"/>
<protein>
    <submittedName>
        <fullName evidence="1">Uncharacterized protein</fullName>
    </submittedName>
</protein>